<evidence type="ECO:0000313" key="1">
    <source>
        <dbReference type="EMBL" id="KAI1693387.1"/>
    </source>
</evidence>
<sequence>MSDSGSVLTRLANHKCSQEIVIFTGIDIRSAESDIIDLLGFSTVVTTSPPECMKSVPSCIPELFSVSLDDESDDESG</sequence>
<gene>
    <name evidence="1" type="ORF">DdX_20695</name>
</gene>
<dbReference type="AlphaFoldDB" id="A0AAD4QTG9"/>
<keyword evidence="2" id="KW-1185">Reference proteome</keyword>
<name>A0AAD4QTG9_9BILA</name>
<accession>A0AAD4QTG9</accession>
<evidence type="ECO:0000313" key="2">
    <source>
        <dbReference type="Proteomes" id="UP001201812"/>
    </source>
</evidence>
<protein>
    <submittedName>
        <fullName evidence="1">Uncharacterized protein</fullName>
    </submittedName>
</protein>
<proteinExistence type="predicted"/>
<organism evidence="1 2">
    <name type="scientific">Ditylenchus destructor</name>
    <dbReference type="NCBI Taxonomy" id="166010"/>
    <lineage>
        <taxon>Eukaryota</taxon>
        <taxon>Metazoa</taxon>
        <taxon>Ecdysozoa</taxon>
        <taxon>Nematoda</taxon>
        <taxon>Chromadorea</taxon>
        <taxon>Rhabditida</taxon>
        <taxon>Tylenchina</taxon>
        <taxon>Tylenchomorpha</taxon>
        <taxon>Sphaerularioidea</taxon>
        <taxon>Anguinidae</taxon>
        <taxon>Anguininae</taxon>
        <taxon>Ditylenchus</taxon>
    </lineage>
</organism>
<reference evidence="1" key="1">
    <citation type="submission" date="2022-01" db="EMBL/GenBank/DDBJ databases">
        <title>Genome Sequence Resource for Two Populations of Ditylenchus destructor, the Migratory Endoparasitic Phytonematode.</title>
        <authorList>
            <person name="Zhang H."/>
            <person name="Lin R."/>
            <person name="Xie B."/>
        </authorList>
    </citation>
    <scope>NUCLEOTIDE SEQUENCE</scope>
    <source>
        <strain evidence="1">BazhouSP</strain>
    </source>
</reference>
<comment type="caution">
    <text evidence="1">The sequence shown here is derived from an EMBL/GenBank/DDBJ whole genome shotgun (WGS) entry which is preliminary data.</text>
</comment>
<dbReference type="EMBL" id="JAKKPZ010000635">
    <property type="protein sequence ID" value="KAI1693387.1"/>
    <property type="molecule type" value="Genomic_DNA"/>
</dbReference>
<dbReference type="Proteomes" id="UP001201812">
    <property type="component" value="Unassembled WGS sequence"/>
</dbReference>